<dbReference type="PANTHER" id="PTHR36448:SF2">
    <property type="entry name" value="CUPIN TYPE-1 DOMAIN-CONTAINING PROTEIN"/>
    <property type="match status" value="1"/>
</dbReference>
<dbReference type="EMBL" id="MDER01000044">
    <property type="protein sequence ID" value="ODP27942.1"/>
    <property type="molecule type" value="Genomic_DNA"/>
</dbReference>
<organism evidence="2 3">
    <name type="scientific">Paenibacillus nuruki</name>
    <dbReference type="NCBI Taxonomy" id="1886670"/>
    <lineage>
        <taxon>Bacteria</taxon>
        <taxon>Bacillati</taxon>
        <taxon>Bacillota</taxon>
        <taxon>Bacilli</taxon>
        <taxon>Bacillales</taxon>
        <taxon>Paenibacillaceae</taxon>
        <taxon>Paenibacillus</taxon>
    </lineage>
</organism>
<dbReference type="Proteomes" id="UP000094578">
    <property type="component" value="Unassembled WGS sequence"/>
</dbReference>
<evidence type="ECO:0000259" key="1">
    <source>
        <dbReference type="Pfam" id="PF07883"/>
    </source>
</evidence>
<name>A0A1E3L2A7_9BACL</name>
<accession>A0A1E3L2A7</accession>
<reference evidence="2 3" key="1">
    <citation type="submission" date="2016-08" db="EMBL/GenBank/DDBJ databases">
        <title>Genome sequencing of Paenibacillus sp. TI45-13ar, isolated from Korean traditional nuruk.</title>
        <authorList>
            <person name="Kim S.-J."/>
        </authorList>
    </citation>
    <scope>NUCLEOTIDE SEQUENCE [LARGE SCALE GENOMIC DNA]</scope>
    <source>
        <strain evidence="2 3">TI45-13ar</strain>
    </source>
</reference>
<dbReference type="SUPFAM" id="SSF51182">
    <property type="entry name" value="RmlC-like cupins"/>
    <property type="match status" value="1"/>
</dbReference>
<dbReference type="InterPro" id="IPR014710">
    <property type="entry name" value="RmlC-like_jellyroll"/>
</dbReference>
<dbReference type="AlphaFoldDB" id="A0A1E3L2A7"/>
<dbReference type="PANTHER" id="PTHR36448">
    <property type="entry name" value="BLR7373 PROTEIN"/>
    <property type="match status" value="1"/>
</dbReference>
<protein>
    <recommendedName>
        <fullName evidence="1">Cupin type-2 domain-containing protein</fullName>
    </recommendedName>
</protein>
<proteinExistence type="predicted"/>
<evidence type="ECO:0000313" key="2">
    <source>
        <dbReference type="EMBL" id="ODP27942.1"/>
    </source>
</evidence>
<dbReference type="InterPro" id="IPR014500">
    <property type="entry name" value="UCP019307_cupin"/>
</dbReference>
<dbReference type="CDD" id="cd02219">
    <property type="entry name" value="cupin_YjlB-like"/>
    <property type="match status" value="1"/>
</dbReference>
<dbReference type="Gene3D" id="2.60.120.10">
    <property type="entry name" value="Jelly Rolls"/>
    <property type="match status" value="1"/>
</dbReference>
<dbReference type="InterPro" id="IPR011051">
    <property type="entry name" value="RmlC_Cupin_sf"/>
</dbReference>
<sequence length="170" mass="18863">MSTQTVQAFYFQSNQGIPNNPHLPVLLYSQAFHNNPAQTESMFNQHQWLNSWTNGVFDYHHYHSNAHEVLGVISGHVTVQLGGKEGKIFTLQTGDVVVLPAGTGHKRLSASPDFRIVGAYPDGMSYNTRTPADKEKEHATALAEISHVPLPKMDPIYGPNGPLLQHWHSV</sequence>
<dbReference type="RefSeq" id="WP_069327993.1">
    <property type="nucleotide sequence ID" value="NZ_MDER01000044.1"/>
</dbReference>
<comment type="caution">
    <text evidence="2">The sequence shown here is derived from an EMBL/GenBank/DDBJ whole genome shotgun (WGS) entry which is preliminary data.</text>
</comment>
<dbReference type="PIRSF" id="PIRSF019307">
    <property type="entry name" value="UCP019307"/>
    <property type="match status" value="1"/>
</dbReference>
<dbReference type="STRING" id="1886670.PTI45_02580"/>
<dbReference type="Pfam" id="PF07883">
    <property type="entry name" value="Cupin_2"/>
    <property type="match status" value="1"/>
</dbReference>
<feature type="domain" description="Cupin type-2" evidence="1">
    <location>
        <begin position="60"/>
        <end position="106"/>
    </location>
</feature>
<evidence type="ECO:0000313" key="3">
    <source>
        <dbReference type="Proteomes" id="UP000094578"/>
    </source>
</evidence>
<keyword evidence="3" id="KW-1185">Reference proteome</keyword>
<gene>
    <name evidence="2" type="ORF">PTI45_02580</name>
</gene>
<dbReference type="InterPro" id="IPR047121">
    <property type="entry name" value="YjiB-like"/>
</dbReference>
<dbReference type="InterPro" id="IPR013096">
    <property type="entry name" value="Cupin_2"/>
</dbReference>
<dbReference type="PATRIC" id="fig|1886670.3.peg.2625"/>